<protein>
    <recommendedName>
        <fullName evidence="2">IRF tryptophan pentad repeat domain-containing protein</fullName>
    </recommendedName>
</protein>
<dbReference type="InterPro" id="IPR036390">
    <property type="entry name" value="WH_DNA-bd_sf"/>
</dbReference>
<dbReference type="SUPFAM" id="SSF46785">
    <property type="entry name" value="Winged helix' DNA-binding domain"/>
    <property type="match status" value="1"/>
</dbReference>
<feature type="region of interest" description="Disordered" evidence="1">
    <location>
        <begin position="120"/>
        <end position="159"/>
    </location>
</feature>
<comment type="caution">
    <text evidence="3">The sequence shown here is derived from an EMBL/GenBank/DDBJ whole genome shotgun (WGS) entry which is preliminary data.</text>
</comment>
<evidence type="ECO:0000313" key="3">
    <source>
        <dbReference type="EMBL" id="KAF8788985.1"/>
    </source>
</evidence>
<gene>
    <name evidence="3" type="ORF">HNY73_006967</name>
</gene>
<feature type="compositionally biased region" description="Polar residues" evidence="1">
    <location>
        <begin position="209"/>
        <end position="223"/>
    </location>
</feature>
<feature type="domain" description="IRF tryptophan pentad repeat" evidence="2">
    <location>
        <begin position="8"/>
        <end position="94"/>
    </location>
</feature>
<reference evidence="3" key="1">
    <citation type="journal article" date="2020" name="bioRxiv">
        <title>Chromosome-level reference genome of the European wasp spider Argiope bruennichi: a resource for studies on range expansion and evolutionary adaptation.</title>
        <authorList>
            <person name="Sheffer M.M."/>
            <person name="Hoppe A."/>
            <person name="Krehenwinkel H."/>
            <person name="Uhl G."/>
            <person name="Kuss A.W."/>
            <person name="Jensen L."/>
            <person name="Jensen C."/>
            <person name="Gillespie R.G."/>
            <person name="Hoff K.J."/>
            <person name="Prost S."/>
        </authorList>
    </citation>
    <scope>NUCLEOTIDE SEQUENCE</scope>
</reference>
<dbReference type="Pfam" id="PF00605">
    <property type="entry name" value="IRF"/>
    <property type="match status" value="1"/>
</dbReference>
<evidence type="ECO:0000259" key="2">
    <source>
        <dbReference type="Pfam" id="PF00605"/>
    </source>
</evidence>
<sequence>MGRKGSRLLHFLQDGLIKKKYQNLFFVDESKFIFSINLPHKTRKLNKEDEQLFKDWYELKDDEYVFGSKDYTIAKQALIASLKKSDYFEKVASSRGKITYRILSNTETKERKGLMKELKKQNEVKKEVPHIDNSVPSVESGYGSGVDSPSSGNSMEPLNDNLIISRDNKLSQAFNSLEASYTVELKGTLSSVESSNGRGGDSPLKDNSTDPLNNGGNSCGNELSQSLEENILSDIMNLMDFCSENPELSSPTLKEDYLSENDSIKRWNFLQVTNISDEDLNDLFIKGIAALNPNVSTANKNNLHIHASKMQSIGELPMECQDILNEELNNKQVENISAVNPHLSMAYEENIPEQISSSQSEIKIMYEDASFKETEGLKADRETKFVIDHQMAFLDPTDDCSGFFQTPTVLTSILNTIV</sequence>
<dbReference type="OrthoDB" id="6432646at2759"/>
<dbReference type="Proteomes" id="UP000807504">
    <property type="component" value="Unassembled WGS sequence"/>
</dbReference>
<accession>A0A8T0FEY7</accession>
<dbReference type="InterPro" id="IPR036388">
    <property type="entry name" value="WH-like_DNA-bd_sf"/>
</dbReference>
<name>A0A8T0FEY7_ARGBR</name>
<feature type="region of interest" description="Disordered" evidence="1">
    <location>
        <begin position="191"/>
        <end position="223"/>
    </location>
</feature>
<dbReference type="GO" id="GO:0000976">
    <property type="term" value="F:transcription cis-regulatory region binding"/>
    <property type="evidence" value="ECO:0007669"/>
    <property type="project" value="InterPro"/>
</dbReference>
<dbReference type="EMBL" id="JABXBU010000012">
    <property type="protein sequence ID" value="KAF8788985.1"/>
    <property type="molecule type" value="Genomic_DNA"/>
</dbReference>
<organism evidence="3 4">
    <name type="scientific">Argiope bruennichi</name>
    <name type="common">Wasp spider</name>
    <name type="synonym">Aranea bruennichi</name>
    <dbReference type="NCBI Taxonomy" id="94029"/>
    <lineage>
        <taxon>Eukaryota</taxon>
        <taxon>Metazoa</taxon>
        <taxon>Ecdysozoa</taxon>
        <taxon>Arthropoda</taxon>
        <taxon>Chelicerata</taxon>
        <taxon>Arachnida</taxon>
        <taxon>Araneae</taxon>
        <taxon>Araneomorphae</taxon>
        <taxon>Entelegynae</taxon>
        <taxon>Araneoidea</taxon>
        <taxon>Araneidae</taxon>
        <taxon>Argiope</taxon>
    </lineage>
</organism>
<feature type="compositionally biased region" description="Basic and acidic residues" evidence="1">
    <location>
        <begin position="120"/>
        <end position="130"/>
    </location>
</feature>
<evidence type="ECO:0000313" key="4">
    <source>
        <dbReference type="Proteomes" id="UP000807504"/>
    </source>
</evidence>
<keyword evidence="4" id="KW-1185">Reference proteome</keyword>
<dbReference type="Gene3D" id="1.10.10.10">
    <property type="entry name" value="Winged helix-like DNA-binding domain superfamily/Winged helix DNA-binding domain"/>
    <property type="match status" value="1"/>
</dbReference>
<feature type="compositionally biased region" description="Polar residues" evidence="1">
    <location>
        <begin position="147"/>
        <end position="156"/>
    </location>
</feature>
<reference evidence="3" key="2">
    <citation type="submission" date="2020-06" db="EMBL/GenBank/DDBJ databases">
        <authorList>
            <person name="Sheffer M."/>
        </authorList>
    </citation>
    <scope>NUCLEOTIDE SEQUENCE</scope>
</reference>
<evidence type="ECO:0000256" key="1">
    <source>
        <dbReference type="SAM" id="MobiDB-lite"/>
    </source>
</evidence>
<dbReference type="InterPro" id="IPR001346">
    <property type="entry name" value="Interferon_reg_fact_DNA-bd_dom"/>
</dbReference>
<proteinExistence type="predicted"/>
<dbReference type="AlphaFoldDB" id="A0A8T0FEY7"/>